<protein>
    <submittedName>
        <fullName evidence="3">Uncharacterized protein</fullName>
    </submittedName>
</protein>
<reference evidence="3" key="2">
    <citation type="submission" date="2023-06" db="EMBL/GenBank/DDBJ databases">
        <authorList>
            <person name="Ma L."/>
            <person name="Liu K.-W."/>
            <person name="Li Z."/>
            <person name="Hsiao Y.-Y."/>
            <person name="Qi Y."/>
            <person name="Fu T."/>
            <person name="Tang G."/>
            <person name="Zhang D."/>
            <person name="Sun W.-H."/>
            <person name="Liu D.-K."/>
            <person name="Li Y."/>
            <person name="Chen G.-Z."/>
            <person name="Liu X.-D."/>
            <person name="Liao X.-Y."/>
            <person name="Jiang Y.-T."/>
            <person name="Yu X."/>
            <person name="Hao Y."/>
            <person name="Huang J."/>
            <person name="Zhao X.-W."/>
            <person name="Ke S."/>
            <person name="Chen Y.-Y."/>
            <person name="Wu W.-L."/>
            <person name="Hsu J.-L."/>
            <person name="Lin Y.-F."/>
            <person name="Huang M.-D."/>
            <person name="Li C.-Y."/>
            <person name="Huang L."/>
            <person name="Wang Z.-W."/>
            <person name="Zhao X."/>
            <person name="Zhong W.-Y."/>
            <person name="Peng D.-H."/>
            <person name="Ahmad S."/>
            <person name="Lan S."/>
            <person name="Zhang J.-S."/>
            <person name="Tsai W.-C."/>
            <person name="Van De Peer Y."/>
            <person name="Liu Z.-J."/>
        </authorList>
    </citation>
    <scope>NUCLEOTIDE SEQUENCE</scope>
    <source>
        <strain evidence="3">CP</strain>
        <tissue evidence="3">Leaves</tissue>
    </source>
</reference>
<feature type="transmembrane region" description="Helical" evidence="2">
    <location>
        <begin position="21"/>
        <end position="43"/>
    </location>
</feature>
<evidence type="ECO:0000313" key="4">
    <source>
        <dbReference type="Proteomes" id="UP001180020"/>
    </source>
</evidence>
<dbReference type="Pfam" id="PF14559">
    <property type="entry name" value="TPR_19"/>
    <property type="match status" value="1"/>
</dbReference>
<organism evidence="3 4">
    <name type="scientific">Acorus calamus</name>
    <name type="common">Sweet flag</name>
    <dbReference type="NCBI Taxonomy" id="4465"/>
    <lineage>
        <taxon>Eukaryota</taxon>
        <taxon>Viridiplantae</taxon>
        <taxon>Streptophyta</taxon>
        <taxon>Embryophyta</taxon>
        <taxon>Tracheophyta</taxon>
        <taxon>Spermatophyta</taxon>
        <taxon>Magnoliopsida</taxon>
        <taxon>Liliopsida</taxon>
        <taxon>Acoraceae</taxon>
        <taxon>Acorus</taxon>
    </lineage>
</organism>
<keyword evidence="4" id="KW-1185">Reference proteome</keyword>
<comment type="caution">
    <text evidence="3">The sequence shown here is derived from an EMBL/GenBank/DDBJ whole genome shotgun (WGS) entry which is preliminary data.</text>
</comment>
<dbReference type="PANTHER" id="PTHR26312:SF132">
    <property type="entry name" value="OS01G0855200 PROTEIN"/>
    <property type="match status" value="1"/>
</dbReference>
<evidence type="ECO:0000256" key="1">
    <source>
        <dbReference type="SAM" id="MobiDB-lite"/>
    </source>
</evidence>
<name>A0AAV9EJ99_ACOCL</name>
<reference evidence="3" key="1">
    <citation type="journal article" date="2023" name="Nat. Commun.">
        <title>Diploid and tetraploid genomes of Acorus and the evolution of monocots.</title>
        <authorList>
            <person name="Ma L."/>
            <person name="Liu K.W."/>
            <person name="Li Z."/>
            <person name="Hsiao Y.Y."/>
            <person name="Qi Y."/>
            <person name="Fu T."/>
            <person name="Tang G.D."/>
            <person name="Zhang D."/>
            <person name="Sun W.H."/>
            <person name="Liu D.K."/>
            <person name="Li Y."/>
            <person name="Chen G.Z."/>
            <person name="Liu X.D."/>
            <person name="Liao X.Y."/>
            <person name="Jiang Y.T."/>
            <person name="Yu X."/>
            <person name="Hao Y."/>
            <person name="Huang J."/>
            <person name="Zhao X.W."/>
            <person name="Ke S."/>
            <person name="Chen Y.Y."/>
            <person name="Wu W.L."/>
            <person name="Hsu J.L."/>
            <person name="Lin Y.F."/>
            <person name="Huang M.D."/>
            <person name="Li C.Y."/>
            <person name="Huang L."/>
            <person name="Wang Z.W."/>
            <person name="Zhao X."/>
            <person name="Zhong W.Y."/>
            <person name="Peng D.H."/>
            <person name="Ahmad S."/>
            <person name="Lan S."/>
            <person name="Zhang J.S."/>
            <person name="Tsai W.C."/>
            <person name="Van de Peer Y."/>
            <person name="Liu Z.J."/>
        </authorList>
    </citation>
    <scope>NUCLEOTIDE SEQUENCE</scope>
    <source>
        <strain evidence="3">CP</strain>
    </source>
</reference>
<dbReference type="Gene3D" id="1.25.40.10">
    <property type="entry name" value="Tetratricopeptide repeat domain"/>
    <property type="match status" value="1"/>
</dbReference>
<dbReference type="EMBL" id="JAUJYO010000007">
    <property type="protein sequence ID" value="KAK1312858.1"/>
    <property type="molecule type" value="Genomic_DNA"/>
</dbReference>
<evidence type="ECO:0000313" key="3">
    <source>
        <dbReference type="EMBL" id="KAK1312858.1"/>
    </source>
</evidence>
<feature type="region of interest" description="Disordered" evidence="1">
    <location>
        <begin position="191"/>
        <end position="210"/>
    </location>
</feature>
<keyword evidence="2" id="KW-0812">Transmembrane</keyword>
<accession>A0AAV9EJ99</accession>
<sequence length="600" mass="66211">MRGSLFGRRITARFRQLSKSAVVSIKVKLLLFICIAFTVSLTAHNRAASLMGWTHPDIHQSSSPFRAFGLEKRERERDGSQGGPDGGSPFTNPSLRHRLPFLFLLLLLRHLHIVAAASDRPLTLLPIRPRPDPSAFLRSRIAGTRSNPLRRAFSASLDAFPNDDDDDEEEEEFVKKLQELALEFTVSDEESAAAVTDSRESRGTAPAKSPPWLQIRPELAMDFETVSVERAANGVGLPLSLRIIKQKKRWEIAGGDGGGGLIETVGETAYCSLKKAFSSMVFIIRELQSYTLQMREIVSYQDLQGILVRVQREMHASFVWLFERIFSTTPTLMVYLILLLANFTVYSMGHDIAIAAASAGPPPLVTAESVSSVVDSTVENTRFDAPLIKSSSSGRTASVGGNGGGGGKARPVTGATDDGGNLHRTVAPTSDRKVEEEEKLWDSVVEAAETMRHAALDRETVRRFVSPVTVEVELDDPTVYLKTEIEYLRALDQEPHNAMVLANFAQFLYLVVNDHNRAEEYFKRAAKIEPADAEALSRYASFLWMARNDIAAAEETYLEAIAADPSNTAYAAGYAHFLWSTGGEDTCFPLDDMDDDYDDA</sequence>
<evidence type="ECO:0000256" key="2">
    <source>
        <dbReference type="SAM" id="Phobius"/>
    </source>
</evidence>
<feature type="region of interest" description="Disordered" evidence="1">
    <location>
        <begin position="389"/>
        <end position="435"/>
    </location>
</feature>
<gene>
    <name evidence="3" type="ORF">QJS10_CPA07g00032</name>
</gene>
<dbReference type="Proteomes" id="UP001180020">
    <property type="component" value="Unassembled WGS sequence"/>
</dbReference>
<keyword evidence="2" id="KW-1133">Transmembrane helix</keyword>
<dbReference type="SUPFAM" id="SSF48452">
    <property type="entry name" value="TPR-like"/>
    <property type="match status" value="1"/>
</dbReference>
<dbReference type="InterPro" id="IPR011990">
    <property type="entry name" value="TPR-like_helical_dom_sf"/>
</dbReference>
<dbReference type="PANTHER" id="PTHR26312">
    <property type="entry name" value="TETRATRICOPEPTIDE REPEAT PROTEIN 5"/>
    <property type="match status" value="1"/>
</dbReference>
<feature type="region of interest" description="Disordered" evidence="1">
    <location>
        <begin position="73"/>
        <end position="92"/>
    </location>
</feature>
<proteinExistence type="predicted"/>
<dbReference type="AlphaFoldDB" id="A0AAV9EJ99"/>
<keyword evidence="2" id="KW-0472">Membrane</keyword>